<evidence type="ECO:0000313" key="1">
    <source>
        <dbReference type="Proteomes" id="UP000887575"/>
    </source>
</evidence>
<organism evidence="1 2">
    <name type="scientific">Mesorhabditis belari</name>
    <dbReference type="NCBI Taxonomy" id="2138241"/>
    <lineage>
        <taxon>Eukaryota</taxon>
        <taxon>Metazoa</taxon>
        <taxon>Ecdysozoa</taxon>
        <taxon>Nematoda</taxon>
        <taxon>Chromadorea</taxon>
        <taxon>Rhabditida</taxon>
        <taxon>Rhabditina</taxon>
        <taxon>Rhabditomorpha</taxon>
        <taxon>Rhabditoidea</taxon>
        <taxon>Rhabditidae</taxon>
        <taxon>Mesorhabditinae</taxon>
        <taxon>Mesorhabditis</taxon>
    </lineage>
</organism>
<dbReference type="AlphaFoldDB" id="A0AAF3EXL3"/>
<name>A0AAF3EXL3_9BILA</name>
<keyword evidence="1" id="KW-1185">Reference proteome</keyword>
<sequence length="139" mass="16413">MVKLPLPLPNLRNSPMDKLCYDLKLEIFERMDLKDVIELMKNKTKLSRMFDLRFEIPSSKRFVTVRTFLILHVDYSLTDKKTKMISGMLECLASVQEIRPVKDYEALCKYLLIFKGSILSDEPNPKQDQQLQDLVERTW</sequence>
<protein>
    <submittedName>
        <fullName evidence="2">Uncharacterized protein</fullName>
    </submittedName>
</protein>
<reference evidence="2" key="1">
    <citation type="submission" date="2024-02" db="UniProtKB">
        <authorList>
            <consortium name="WormBaseParasite"/>
        </authorList>
    </citation>
    <scope>IDENTIFICATION</scope>
</reference>
<accession>A0AAF3EXL3</accession>
<dbReference type="WBParaSite" id="MBELARI_LOCUS18957">
    <property type="protein sequence ID" value="MBELARI_LOCUS18957"/>
    <property type="gene ID" value="MBELARI_LOCUS18957"/>
</dbReference>
<proteinExistence type="predicted"/>
<evidence type="ECO:0000313" key="2">
    <source>
        <dbReference type="WBParaSite" id="MBELARI_LOCUS18957"/>
    </source>
</evidence>
<dbReference type="Proteomes" id="UP000887575">
    <property type="component" value="Unassembled WGS sequence"/>
</dbReference>